<dbReference type="PROSITE" id="PS51257">
    <property type="entry name" value="PROKAR_LIPOPROTEIN"/>
    <property type="match status" value="1"/>
</dbReference>
<evidence type="ECO:0008006" key="3">
    <source>
        <dbReference type="Google" id="ProtNLM"/>
    </source>
</evidence>
<dbReference type="RefSeq" id="WP_058459646.1">
    <property type="nucleotide sequence ID" value="NZ_CAAAIY010000010.1"/>
</dbReference>
<dbReference type="AlphaFoldDB" id="A0A0W0RQM0"/>
<organism evidence="1 2">
    <name type="scientific">Legionella bozemanae</name>
    <name type="common">Fluoribacter bozemanae</name>
    <dbReference type="NCBI Taxonomy" id="447"/>
    <lineage>
        <taxon>Bacteria</taxon>
        <taxon>Pseudomonadati</taxon>
        <taxon>Pseudomonadota</taxon>
        <taxon>Gammaproteobacteria</taxon>
        <taxon>Legionellales</taxon>
        <taxon>Legionellaceae</taxon>
        <taxon>Legionella</taxon>
    </lineage>
</organism>
<dbReference type="EMBL" id="LNXU01000019">
    <property type="protein sequence ID" value="KTC73370.1"/>
    <property type="molecule type" value="Genomic_DNA"/>
</dbReference>
<accession>A0A0W0RQM0</accession>
<protein>
    <recommendedName>
        <fullName evidence="3">Helix-turn-helix domain protein</fullName>
    </recommendedName>
</protein>
<evidence type="ECO:0000313" key="2">
    <source>
        <dbReference type="Proteomes" id="UP000054695"/>
    </source>
</evidence>
<dbReference type="STRING" id="447.Lboz_2016"/>
<dbReference type="OrthoDB" id="9806994at2"/>
<proteinExistence type="predicted"/>
<dbReference type="PATRIC" id="fig|447.4.peg.2144"/>
<evidence type="ECO:0000313" key="1">
    <source>
        <dbReference type="EMBL" id="KTC73370.1"/>
    </source>
</evidence>
<reference evidence="1 2" key="1">
    <citation type="submission" date="2015-11" db="EMBL/GenBank/DDBJ databases">
        <title>Genomic analysis of 38 Legionella species identifies large and diverse effector repertoires.</title>
        <authorList>
            <person name="Burstein D."/>
            <person name="Amaro F."/>
            <person name="Zusman T."/>
            <person name="Lifshitz Z."/>
            <person name="Cohen O."/>
            <person name="Gilbert J.A."/>
            <person name="Pupko T."/>
            <person name="Shuman H.A."/>
            <person name="Segal G."/>
        </authorList>
    </citation>
    <scope>NUCLEOTIDE SEQUENCE [LARGE SCALE GENOMIC DNA]</scope>
    <source>
        <strain evidence="1 2">WIGA</strain>
    </source>
</reference>
<comment type="caution">
    <text evidence="1">The sequence shown here is derived from an EMBL/GenBank/DDBJ whole genome shotgun (WGS) entry which is preliminary data.</text>
</comment>
<name>A0A0W0RQM0_LEGBO</name>
<keyword evidence="2" id="KW-1185">Reference proteome</keyword>
<gene>
    <name evidence="1" type="ORF">Lboz_2016</name>
</gene>
<sequence length="91" mass="10313">MPAQKASRLHLLNEFESAPHSALFNQQTIAAVLSCSTQLLERNRWAVGGVSYLKIGRKVLYRKSDVLNFLQQQKVYHSTNDEGQLQLIENA</sequence>
<dbReference type="Proteomes" id="UP000054695">
    <property type="component" value="Unassembled WGS sequence"/>
</dbReference>